<keyword evidence="3" id="KW-1185">Reference proteome</keyword>
<organism evidence="2 3">
    <name type="scientific">Streptomyces humicola</name>
    <dbReference type="NCBI Taxonomy" id="2953240"/>
    <lineage>
        <taxon>Bacteria</taxon>
        <taxon>Bacillati</taxon>
        <taxon>Actinomycetota</taxon>
        <taxon>Actinomycetes</taxon>
        <taxon>Kitasatosporales</taxon>
        <taxon>Streptomycetaceae</taxon>
        <taxon>Streptomyces</taxon>
    </lineage>
</organism>
<comment type="caution">
    <text evidence="2">The sequence shown here is derived from an EMBL/GenBank/DDBJ whole genome shotgun (WGS) entry which is preliminary data.</text>
</comment>
<dbReference type="InterPro" id="IPR001932">
    <property type="entry name" value="PPM-type_phosphatase-like_dom"/>
</dbReference>
<name>A0ABT1Q4U0_9ACTN</name>
<feature type="domain" description="PPM-type phosphatase" evidence="1">
    <location>
        <begin position="44"/>
        <end position="120"/>
    </location>
</feature>
<proteinExistence type="predicted"/>
<protein>
    <submittedName>
        <fullName evidence="2">Serine/threonine-protein phosphatase</fullName>
    </submittedName>
</protein>
<dbReference type="Proteomes" id="UP001057702">
    <property type="component" value="Unassembled WGS sequence"/>
</dbReference>
<reference evidence="2" key="1">
    <citation type="submission" date="2022-06" db="EMBL/GenBank/DDBJ databases">
        <title>Draft genome sequence of Streptomyces sp. RB6PN25 isolated from peat swamp forest in Thailand.</title>
        <authorList>
            <person name="Duangmal K."/>
            <person name="Klaysubun C."/>
        </authorList>
    </citation>
    <scope>NUCLEOTIDE SEQUENCE</scope>
    <source>
        <strain evidence="2">RB6PN25</strain>
    </source>
</reference>
<dbReference type="InterPro" id="IPR036457">
    <property type="entry name" value="PPM-type-like_dom_sf"/>
</dbReference>
<dbReference type="EMBL" id="JANFNG010000026">
    <property type="protein sequence ID" value="MCQ4083795.1"/>
    <property type="molecule type" value="Genomic_DNA"/>
</dbReference>
<accession>A0ABT1Q4U0</accession>
<sequence length="121" mass="12751">MTARGIRRLLEAVGMAISSRRGMAIPLMAPLGLTAYATGAPMPWRVELGPDEVLLMCTDGVVEARGRGDGAFYPLAERAASLVAGSSADLENAISRLYADLLRHVGGRLGDDSVLLLLARS</sequence>
<evidence type="ECO:0000313" key="3">
    <source>
        <dbReference type="Proteomes" id="UP001057702"/>
    </source>
</evidence>
<evidence type="ECO:0000313" key="2">
    <source>
        <dbReference type="EMBL" id="MCQ4083795.1"/>
    </source>
</evidence>
<dbReference type="Pfam" id="PF07228">
    <property type="entry name" value="SpoIIE"/>
    <property type="match status" value="1"/>
</dbReference>
<evidence type="ECO:0000259" key="1">
    <source>
        <dbReference type="Pfam" id="PF07228"/>
    </source>
</evidence>
<dbReference type="Gene3D" id="3.60.40.10">
    <property type="entry name" value="PPM-type phosphatase domain"/>
    <property type="match status" value="1"/>
</dbReference>
<gene>
    <name evidence="2" type="ORF">NGB36_25180</name>
</gene>